<keyword evidence="3" id="KW-0812">Transmembrane</keyword>
<feature type="coiled-coil region" evidence="1">
    <location>
        <begin position="81"/>
        <end position="141"/>
    </location>
</feature>
<name>A0AA39K8D3_ARMTA</name>
<dbReference type="RefSeq" id="XP_060328496.1">
    <property type="nucleotide sequence ID" value="XM_060469816.1"/>
</dbReference>
<protein>
    <submittedName>
        <fullName evidence="4">Uncharacterized protein</fullName>
    </submittedName>
</protein>
<dbReference type="GeneID" id="85353364"/>
<keyword evidence="1" id="KW-0175">Coiled coil</keyword>
<evidence type="ECO:0000256" key="3">
    <source>
        <dbReference type="SAM" id="Phobius"/>
    </source>
</evidence>
<proteinExistence type="predicted"/>
<sequence>MDFKHIDPELIITAISSWGSPLSIAAVVFLMLRLFIHPLIPPFTPGHILSEGEYMMEEIMHLFEDHLEELADTGLYSRFTIDSLRNRRHLLGQSIEEANEEAGLSSSYTYITKVVAYWKESKQCRQELKALRREIQRQTWKFKTRKDQSWRNASKESRKPGRRCTSIHGSMV</sequence>
<evidence type="ECO:0000256" key="1">
    <source>
        <dbReference type="SAM" id="Coils"/>
    </source>
</evidence>
<evidence type="ECO:0000256" key="2">
    <source>
        <dbReference type="SAM" id="MobiDB-lite"/>
    </source>
</evidence>
<keyword evidence="3" id="KW-1133">Transmembrane helix</keyword>
<dbReference type="EMBL" id="JAUEPS010000028">
    <property type="protein sequence ID" value="KAK0454108.1"/>
    <property type="molecule type" value="Genomic_DNA"/>
</dbReference>
<accession>A0AA39K8D3</accession>
<gene>
    <name evidence="4" type="ORF">EV420DRAFT_1481816</name>
</gene>
<reference evidence="4" key="1">
    <citation type="submission" date="2023-06" db="EMBL/GenBank/DDBJ databases">
        <authorList>
            <consortium name="Lawrence Berkeley National Laboratory"/>
            <person name="Ahrendt S."/>
            <person name="Sahu N."/>
            <person name="Indic B."/>
            <person name="Wong-Bajracharya J."/>
            <person name="Merenyi Z."/>
            <person name="Ke H.-M."/>
            <person name="Monk M."/>
            <person name="Kocsube S."/>
            <person name="Drula E."/>
            <person name="Lipzen A."/>
            <person name="Balint B."/>
            <person name="Henrissat B."/>
            <person name="Andreopoulos B."/>
            <person name="Martin F.M."/>
            <person name="Harder C.B."/>
            <person name="Rigling D."/>
            <person name="Ford K.L."/>
            <person name="Foster G.D."/>
            <person name="Pangilinan J."/>
            <person name="Papanicolaou A."/>
            <person name="Barry K."/>
            <person name="LaButti K."/>
            <person name="Viragh M."/>
            <person name="Koriabine M."/>
            <person name="Yan M."/>
            <person name="Riley R."/>
            <person name="Champramary S."/>
            <person name="Plett K.L."/>
            <person name="Tsai I.J."/>
            <person name="Slot J."/>
            <person name="Sipos G."/>
            <person name="Plett J."/>
            <person name="Nagy L.G."/>
            <person name="Grigoriev I.V."/>
        </authorList>
    </citation>
    <scope>NUCLEOTIDE SEQUENCE</scope>
    <source>
        <strain evidence="4">CCBAS 213</strain>
    </source>
</reference>
<feature type="region of interest" description="Disordered" evidence="2">
    <location>
        <begin position="146"/>
        <end position="172"/>
    </location>
</feature>
<feature type="compositionally biased region" description="Basic and acidic residues" evidence="2">
    <location>
        <begin position="146"/>
        <end position="159"/>
    </location>
</feature>
<feature type="transmembrane region" description="Helical" evidence="3">
    <location>
        <begin position="12"/>
        <end position="36"/>
    </location>
</feature>
<dbReference type="AlphaFoldDB" id="A0AA39K8D3"/>
<comment type="caution">
    <text evidence="4">The sequence shown here is derived from an EMBL/GenBank/DDBJ whole genome shotgun (WGS) entry which is preliminary data.</text>
</comment>
<dbReference type="Proteomes" id="UP001175211">
    <property type="component" value="Unassembled WGS sequence"/>
</dbReference>
<organism evidence="4 5">
    <name type="scientific">Armillaria tabescens</name>
    <name type="common">Ringless honey mushroom</name>
    <name type="synonym">Agaricus tabescens</name>
    <dbReference type="NCBI Taxonomy" id="1929756"/>
    <lineage>
        <taxon>Eukaryota</taxon>
        <taxon>Fungi</taxon>
        <taxon>Dikarya</taxon>
        <taxon>Basidiomycota</taxon>
        <taxon>Agaricomycotina</taxon>
        <taxon>Agaricomycetes</taxon>
        <taxon>Agaricomycetidae</taxon>
        <taxon>Agaricales</taxon>
        <taxon>Marasmiineae</taxon>
        <taxon>Physalacriaceae</taxon>
        <taxon>Desarmillaria</taxon>
    </lineage>
</organism>
<evidence type="ECO:0000313" key="4">
    <source>
        <dbReference type="EMBL" id="KAK0454108.1"/>
    </source>
</evidence>
<evidence type="ECO:0000313" key="5">
    <source>
        <dbReference type="Proteomes" id="UP001175211"/>
    </source>
</evidence>
<keyword evidence="3" id="KW-0472">Membrane</keyword>
<keyword evidence="5" id="KW-1185">Reference proteome</keyword>